<feature type="region of interest" description="Disordered" evidence="1">
    <location>
        <begin position="71"/>
        <end position="95"/>
    </location>
</feature>
<comment type="caution">
    <text evidence="2">The sequence shown here is derived from an EMBL/GenBank/DDBJ whole genome shotgun (WGS) entry which is preliminary data.</text>
</comment>
<accession>A0A1S9RXD6</accession>
<feature type="region of interest" description="Disordered" evidence="1">
    <location>
        <begin position="1"/>
        <end position="48"/>
    </location>
</feature>
<sequence>MEARNKCNARSEGEENLEREQESRADGGDDMRRSDLLPTATFKDQDSTLMTGTTASVEGRSLGIIWGWLDPAEESKQRAGEKVARGNAAERRSWR</sequence>
<dbReference type="EMBL" id="LJBN01000099">
    <property type="protein sequence ID" value="OOQ90086.1"/>
    <property type="molecule type" value="Genomic_DNA"/>
</dbReference>
<proteinExistence type="predicted"/>
<feature type="compositionally biased region" description="Basic and acidic residues" evidence="1">
    <location>
        <begin position="73"/>
        <end position="95"/>
    </location>
</feature>
<dbReference type="Proteomes" id="UP000190744">
    <property type="component" value="Unassembled WGS sequence"/>
</dbReference>
<gene>
    <name evidence="2" type="ORF">PEBR_05076</name>
</gene>
<evidence type="ECO:0000256" key="1">
    <source>
        <dbReference type="SAM" id="MobiDB-lite"/>
    </source>
</evidence>
<dbReference type="AlphaFoldDB" id="A0A1S9RXD6"/>
<organism evidence="2 3">
    <name type="scientific">Penicillium brasilianum</name>
    <dbReference type="NCBI Taxonomy" id="104259"/>
    <lineage>
        <taxon>Eukaryota</taxon>
        <taxon>Fungi</taxon>
        <taxon>Dikarya</taxon>
        <taxon>Ascomycota</taxon>
        <taxon>Pezizomycotina</taxon>
        <taxon>Eurotiomycetes</taxon>
        <taxon>Eurotiomycetidae</taxon>
        <taxon>Eurotiales</taxon>
        <taxon>Aspergillaceae</taxon>
        <taxon>Penicillium</taxon>
    </lineage>
</organism>
<reference evidence="3" key="1">
    <citation type="submission" date="2015-09" db="EMBL/GenBank/DDBJ databases">
        <authorList>
            <person name="Fill T.P."/>
            <person name="Baretta J.F."/>
            <person name="de Almeida L.G."/>
            <person name="Rocha M."/>
            <person name="de Souza D.H."/>
            <person name="Malavazi I."/>
            <person name="Cerdeira L.T."/>
            <person name="Hong H."/>
            <person name="Samborskyy M."/>
            <person name="de Vasconcelos A.T."/>
            <person name="Leadlay P."/>
            <person name="Rodrigues-Filho E."/>
        </authorList>
    </citation>
    <scope>NUCLEOTIDE SEQUENCE [LARGE SCALE GENOMIC DNA]</scope>
    <source>
        <strain evidence="3">LaBioMMi 136</strain>
    </source>
</reference>
<name>A0A1S9RXD6_PENBI</name>
<feature type="compositionally biased region" description="Basic and acidic residues" evidence="1">
    <location>
        <begin position="1"/>
        <end position="35"/>
    </location>
</feature>
<evidence type="ECO:0000313" key="3">
    <source>
        <dbReference type="Proteomes" id="UP000190744"/>
    </source>
</evidence>
<evidence type="ECO:0000313" key="2">
    <source>
        <dbReference type="EMBL" id="OOQ90086.1"/>
    </source>
</evidence>
<protein>
    <submittedName>
        <fullName evidence="2">Uncharacterized protein</fullName>
    </submittedName>
</protein>